<gene>
    <name evidence="2" type="ORF">CMV_016768</name>
</gene>
<organism evidence="2 3">
    <name type="scientific">Castanea mollissima</name>
    <name type="common">Chinese chestnut</name>
    <dbReference type="NCBI Taxonomy" id="60419"/>
    <lineage>
        <taxon>Eukaryota</taxon>
        <taxon>Viridiplantae</taxon>
        <taxon>Streptophyta</taxon>
        <taxon>Embryophyta</taxon>
        <taxon>Tracheophyta</taxon>
        <taxon>Spermatophyta</taxon>
        <taxon>Magnoliopsida</taxon>
        <taxon>eudicotyledons</taxon>
        <taxon>Gunneridae</taxon>
        <taxon>Pentapetalae</taxon>
        <taxon>rosids</taxon>
        <taxon>fabids</taxon>
        <taxon>Fagales</taxon>
        <taxon>Fagaceae</taxon>
        <taxon>Castanea</taxon>
    </lineage>
</organism>
<dbReference type="Proteomes" id="UP000737018">
    <property type="component" value="Unassembled WGS sequence"/>
</dbReference>
<keyword evidence="3" id="KW-1185">Reference proteome</keyword>
<dbReference type="OrthoDB" id="10392219at2759"/>
<name>A0A8J4VRF4_9ROSI</name>
<keyword evidence="1" id="KW-0732">Signal</keyword>
<proteinExistence type="predicted"/>
<evidence type="ECO:0000256" key="1">
    <source>
        <dbReference type="SAM" id="SignalP"/>
    </source>
</evidence>
<evidence type="ECO:0000313" key="3">
    <source>
        <dbReference type="Proteomes" id="UP000737018"/>
    </source>
</evidence>
<dbReference type="EMBL" id="JRKL02002590">
    <property type="protein sequence ID" value="KAF3958316.1"/>
    <property type="molecule type" value="Genomic_DNA"/>
</dbReference>
<sequence length="131" mass="15382">MGGNHRIQNIFKFFFSLLFWLRQSKIAYDSSCLSAPLCHTVLVLIKSCARGKHHAKAALAWSKWNLKRDSMIYVVMKFGLARMLVFLLQRKLEGVHPKILWLDPHKTLIVELWLQSLLVLTLTWMRPNMLY</sequence>
<evidence type="ECO:0000313" key="2">
    <source>
        <dbReference type="EMBL" id="KAF3958316.1"/>
    </source>
</evidence>
<feature type="signal peptide" evidence="1">
    <location>
        <begin position="1"/>
        <end position="27"/>
    </location>
</feature>
<reference evidence="2" key="1">
    <citation type="submission" date="2020-03" db="EMBL/GenBank/DDBJ databases">
        <title>Castanea mollissima Vanexum genome sequencing.</title>
        <authorList>
            <person name="Staton M."/>
        </authorList>
    </citation>
    <scope>NUCLEOTIDE SEQUENCE</scope>
    <source>
        <tissue evidence="2">Leaf</tissue>
    </source>
</reference>
<protein>
    <submittedName>
        <fullName evidence="2">Uncharacterized protein</fullName>
    </submittedName>
</protein>
<feature type="chain" id="PRO_5035177245" evidence="1">
    <location>
        <begin position="28"/>
        <end position="131"/>
    </location>
</feature>
<accession>A0A8J4VRF4</accession>
<dbReference type="AlphaFoldDB" id="A0A8J4VRF4"/>
<comment type="caution">
    <text evidence="2">The sequence shown here is derived from an EMBL/GenBank/DDBJ whole genome shotgun (WGS) entry which is preliminary data.</text>
</comment>